<evidence type="ECO:0000313" key="1">
    <source>
        <dbReference type="Proteomes" id="UP000887579"/>
    </source>
</evidence>
<sequence length="186" mass="18866">MRMRGGGGGDIPVTPGTTTIAPCITAPNMGEGNAPLFVAAGVNFLFDPFGTKAPAGNCQMCAAGAQNYYAPAATPIAHTSDPREAIGSIRRSNCPNSCVCTAANECYTIATDDTILTFWPYCVGTTCATYAVLSGLGGATGLTSTTGGPGFLSDNQGDPDTFLPKPVTDPSYPQIARVGCNGCPVA</sequence>
<reference evidence="2" key="1">
    <citation type="submission" date="2022-11" db="UniProtKB">
        <authorList>
            <consortium name="WormBaseParasite"/>
        </authorList>
    </citation>
    <scope>IDENTIFICATION</scope>
</reference>
<name>A0AC34GGS9_9BILA</name>
<dbReference type="WBParaSite" id="ES5_v2.g28872.t1">
    <property type="protein sequence ID" value="ES5_v2.g28872.t1"/>
    <property type="gene ID" value="ES5_v2.g28872"/>
</dbReference>
<dbReference type="Proteomes" id="UP000887579">
    <property type="component" value="Unplaced"/>
</dbReference>
<accession>A0AC34GGS9</accession>
<protein>
    <submittedName>
        <fullName evidence="2">Uncharacterized protein</fullName>
    </submittedName>
</protein>
<evidence type="ECO:0000313" key="2">
    <source>
        <dbReference type="WBParaSite" id="ES5_v2.g28872.t1"/>
    </source>
</evidence>
<organism evidence="1 2">
    <name type="scientific">Panagrolaimus sp. ES5</name>
    <dbReference type="NCBI Taxonomy" id="591445"/>
    <lineage>
        <taxon>Eukaryota</taxon>
        <taxon>Metazoa</taxon>
        <taxon>Ecdysozoa</taxon>
        <taxon>Nematoda</taxon>
        <taxon>Chromadorea</taxon>
        <taxon>Rhabditida</taxon>
        <taxon>Tylenchina</taxon>
        <taxon>Panagrolaimomorpha</taxon>
        <taxon>Panagrolaimoidea</taxon>
        <taxon>Panagrolaimidae</taxon>
        <taxon>Panagrolaimus</taxon>
    </lineage>
</organism>
<proteinExistence type="predicted"/>